<dbReference type="RefSeq" id="WP_376942641.1">
    <property type="nucleotide sequence ID" value="NZ_CP171449.1"/>
</dbReference>
<gene>
    <name evidence="8" type="ORF">ACFFGX_02750</name>
</gene>
<dbReference type="PANTHER" id="PTHR43586:SF8">
    <property type="entry name" value="CYSTEINE DESULFURASE 1, CHLOROPLASTIC"/>
    <property type="match status" value="1"/>
</dbReference>
<keyword evidence="5" id="KW-0663">Pyridoxal phosphate</keyword>
<dbReference type="InterPro" id="IPR010970">
    <property type="entry name" value="Cys_dSase_SufS"/>
</dbReference>
<comment type="caution">
    <text evidence="8">The sequence shown here is derived from an EMBL/GenBank/DDBJ whole genome shotgun (WGS) entry which is preliminary data.</text>
</comment>
<dbReference type="InterPro" id="IPR000192">
    <property type="entry name" value="Aminotrans_V_dom"/>
</dbReference>
<keyword evidence="4" id="KW-0808">Transferase</keyword>
<dbReference type="Pfam" id="PF00266">
    <property type="entry name" value="Aminotran_5"/>
    <property type="match status" value="1"/>
</dbReference>
<dbReference type="Gene3D" id="3.90.1150.10">
    <property type="entry name" value="Aspartate Aminotransferase, domain 1"/>
    <property type="match status" value="1"/>
</dbReference>
<dbReference type="CDD" id="cd06453">
    <property type="entry name" value="SufS_like"/>
    <property type="match status" value="1"/>
</dbReference>
<evidence type="ECO:0000256" key="3">
    <source>
        <dbReference type="ARBA" id="ARBA00012239"/>
    </source>
</evidence>
<dbReference type="NCBIfam" id="TIGR01979">
    <property type="entry name" value="sufS"/>
    <property type="match status" value="1"/>
</dbReference>
<dbReference type="Gene3D" id="3.40.640.10">
    <property type="entry name" value="Type I PLP-dependent aspartate aminotransferase-like (Major domain)"/>
    <property type="match status" value="1"/>
</dbReference>
<dbReference type="PANTHER" id="PTHR43586">
    <property type="entry name" value="CYSTEINE DESULFURASE"/>
    <property type="match status" value="1"/>
</dbReference>
<organism evidence="8 9">
    <name type="scientific">Azorhizophilus paspali</name>
    <name type="common">Azotobacter paspali</name>
    <dbReference type="NCBI Taxonomy" id="69963"/>
    <lineage>
        <taxon>Bacteria</taxon>
        <taxon>Pseudomonadati</taxon>
        <taxon>Pseudomonadota</taxon>
        <taxon>Gammaproteobacteria</taxon>
        <taxon>Pseudomonadales</taxon>
        <taxon>Pseudomonadaceae</taxon>
        <taxon>Azorhizophilus</taxon>
    </lineage>
</organism>
<accession>A0ABV6SGA8</accession>
<dbReference type="InterPro" id="IPR015422">
    <property type="entry name" value="PyrdxlP-dep_Trfase_small"/>
</dbReference>
<comment type="similarity">
    <text evidence="2">Belongs to the class-V pyridoxal-phosphate-dependent aminotransferase family. Csd subfamily.</text>
</comment>
<sequence>MTTRPPTSNPPELPEAVVPAGLPDVASLAQLANAFFASLPGSAPSGGAPFGNGLSDSVLPGGVSALAGVSPVEPFPSGAAASFGAAERHAGEKLPAGIADGLDLGSPEAYAAALPTLFPAAGGLAPSAGGAPSTPYYFLGEGSAYSGEPERFADIPVEPDSLAVPGGDALGKVLRSILAEPSAPAASAGPGAGQFYFLERSSPGLEKAPDPVVQPQVRSGFDVQAVRRDFPILAERVNGKPLVWFDNAATTQKPKAVIDRLAYFYAHENSNIHRAAHELAARATDAYEGARSKAARFLGAKSTDEIIFVRGATEGINLLANTFGRQFIGEGDEIIVSHLEHHANIVPWQLLANAVGAKLKVIPVDDSGQIILEEYARLLGPRTRLVSITQVSNALGTVTPVAEVIALAHAAGARVLVDGAQSVSHLKVNVQALDADFFVFSGHKIFGPTGIGVVYGKKELLDELPPWQGGGNMIADVTFEKTQYQGAPARFEAGTGNIADAVGLGAALDYVERIGLEAIARYEHELLEYATRGLATIPGLRLIGTAANKASVLSFVLQGYRTEEIGAALNREGVAVRSGHHCAQPILRRFGVETTVRPSLAFYNTFDEIDLLVSTVHRLATRR</sequence>
<evidence type="ECO:0000256" key="5">
    <source>
        <dbReference type="ARBA" id="ARBA00022898"/>
    </source>
</evidence>
<dbReference type="EMBL" id="JBHLSS010000018">
    <property type="protein sequence ID" value="MFC0708560.1"/>
    <property type="molecule type" value="Genomic_DNA"/>
</dbReference>
<evidence type="ECO:0000256" key="1">
    <source>
        <dbReference type="ARBA" id="ARBA00001933"/>
    </source>
</evidence>
<proteinExistence type="inferred from homology"/>
<dbReference type="SUPFAM" id="SSF53383">
    <property type="entry name" value="PLP-dependent transferases"/>
    <property type="match status" value="1"/>
</dbReference>
<comment type="catalytic activity">
    <reaction evidence="6">
        <text>(sulfur carrier)-H + L-cysteine = (sulfur carrier)-SH + L-alanine</text>
        <dbReference type="Rhea" id="RHEA:43892"/>
        <dbReference type="Rhea" id="RHEA-COMP:14737"/>
        <dbReference type="Rhea" id="RHEA-COMP:14739"/>
        <dbReference type="ChEBI" id="CHEBI:29917"/>
        <dbReference type="ChEBI" id="CHEBI:35235"/>
        <dbReference type="ChEBI" id="CHEBI:57972"/>
        <dbReference type="ChEBI" id="CHEBI:64428"/>
        <dbReference type="EC" id="2.8.1.7"/>
    </reaction>
</comment>
<feature type="domain" description="Aminotransferase class V" evidence="7">
    <location>
        <begin position="243"/>
        <end position="612"/>
    </location>
</feature>
<evidence type="ECO:0000313" key="9">
    <source>
        <dbReference type="Proteomes" id="UP001589891"/>
    </source>
</evidence>
<evidence type="ECO:0000256" key="2">
    <source>
        <dbReference type="ARBA" id="ARBA00010447"/>
    </source>
</evidence>
<reference evidence="8 9" key="1">
    <citation type="submission" date="2024-09" db="EMBL/GenBank/DDBJ databases">
        <authorList>
            <person name="Sun Q."/>
            <person name="Mori K."/>
        </authorList>
    </citation>
    <scope>NUCLEOTIDE SEQUENCE [LARGE SCALE GENOMIC DNA]</scope>
    <source>
        <strain evidence="8 9">NCAIM B.01794</strain>
    </source>
</reference>
<evidence type="ECO:0000256" key="4">
    <source>
        <dbReference type="ARBA" id="ARBA00022679"/>
    </source>
</evidence>
<dbReference type="NCBIfam" id="NF041166">
    <property type="entry name" value="f2_encap_cargo1"/>
    <property type="match status" value="1"/>
</dbReference>
<dbReference type="EC" id="2.8.1.7" evidence="3"/>
<evidence type="ECO:0000259" key="7">
    <source>
        <dbReference type="Pfam" id="PF00266"/>
    </source>
</evidence>
<dbReference type="InterPro" id="IPR015421">
    <property type="entry name" value="PyrdxlP-dep_Trfase_major"/>
</dbReference>
<evidence type="ECO:0000313" key="8">
    <source>
        <dbReference type="EMBL" id="MFC0708560.1"/>
    </source>
</evidence>
<dbReference type="Proteomes" id="UP001589891">
    <property type="component" value="Unassembled WGS sequence"/>
</dbReference>
<comment type="cofactor">
    <cofactor evidence="1">
        <name>pyridoxal 5'-phosphate</name>
        <dbReference type="ChEBI" id="CHEBI:597326"/>
    </cofactor>
</comment>
<protein>
    <recommendedName>
        <fullName evidence="3">cysteine desulfurase</fullName>
        <ecNumber evidence="3">2.8.1.7</ecNumber>
    </recommendedName>
</protein>
<dbReference type="InterPro" id="IPR015424">
    <property type="entry name" value="PyrdxlP-dep_Trfase"/>
</dbReference>
<evidence type="ECO:0000256" key="6">
    <source>
        <dbReference type="ARBA" id="ARBA00050776"/>
    </source>
</evidence>
<keyword evidence="9" id="KW-1185">Reference proteome</keyword>
<name>A0ABV6SGA8_AZOPA</name>